<reference evidence="1" key="3">
    <citation type="submission" date="2025-09" db="UniProtKB">
        <authorList>
            <consortium name="Ensembl"/>
        </authorList>
    </citation>
    <scope>IDENTIFICATION</scope>
</reference>
<keyword evidence="2" id="KW-1185">Reference proteome</keyword>
<dbReference type="Ensembl" id="ENSCJAT00000128013.1">
    <property type="protein sequence ID" value="ENSCJAP00000089092.1"/>
    <property type="gene ID" value="ENSCJAG00000085204.1"/>
</dbReference>
<dbReference type="PANTHER" id="PTHR12138:SF162">
    <property type="entry name" value="CHROMOSOME UNDETERMINED SCAFFOLD_275, WHOLE GENOME SHOTGUN SEQUENCE"/>
    <property type="match status" value="1"/>
</dbReference>
<proteinExistence type="predicted"/>
<dbReference type="Proteomes" id="UP000008225">
    <property type="component" value="Chromosome 13"/>
</dbReference>
<sequence>MAQMIDFPFLFLRQGLTLLPMLECSGTIMAHCSLNLPGSSDPPFSHHNLPSSWKYKHVPLCLAIYFILFFVETRSHYVAQAGLHLLGSSDPPASAF</sequence>
<reference evidence="1 2" key="1">
    <citation type="submission" date="2009-03" db="EMBL/GenBank/DDBJ databases">
        <authorList>
            <person name="Warren W."/>
            <person name="Ye L."/>
            <person name="Minx P."/>
            <person name="Worley K."/>
            <person name="Gibbs R."/>
            <person name="Wilson R.K."/>
        </authorList>
    </citation>
    <scope>NUCLEOTIDE SEQUENCE [LARGE SCALE GENOMIC DNA]</scope>
</reference>
<evidence type="ECO:0000313" key="1">
    <source>
        <dbReference type="Ensembl" id="ENSCJAP00000089092.1"/>
    </source>
</evidence>
<dbReference type="OMA" id="SHTWLIS"/>
<name>A0A8I3W904_CALJA</name>
<accession>A0A8I3W904</accession>
<dbReference type="PANTHER" id="PTHR12138">
    <property type="entry name" value="PRIMATE-EXPANDED PROTEIN FAMILY"/>
    <property type="match status" value="1"/>
</dbReference>
<reference evidence="1" key="2">
    <citation type="submission" date="2025-08" db="UniProtKB">
        <authorList>
            <consortium name="Ensembl"/>
        </authorList>
    </citation>
    <scope>IDENTIFICATION</scope>
</reference>
<dbReference type="GeneTree" id="ENSGT00940000166143"/>
<organism evidence="1 2">
    <name type="scientific">Callithrix jacchus</name>
    <name type="common">White-tufted-ear marmoset</name>
    <name type="synonym">Simia Jacchus</name>
    <dbReference type="NCBI Taxonomy" id="9483"/>
    <lineage>
        <taxon>Eukaryota</taxon>
        <taxon>Metazoa</taxon>
        <taxon>Chordata</taxon>
        <taxon>Craniata</taxon>
        <taxon>Vertebrata</taxon>
        <taxon>Euteleostomi</taxon>
        <taxon>Mammalia</taxon>
        <taxon>Eutheria</taxon>
        <taxon>Euarchontoglires</taxon>
        <taxon>Primates</taxon>
        <taxon>Haplorrhini</taxon>
        <taxon>Platyrrhini</taxon>
        <taxon>Cebidae</taxon>
        <taxon>Callitrichinae</taxon>
        <taxon>Callithrix</taxon>
        <taxon>Callithrix</taxon>
    </lineage>
</organism>
<dbReference type="PRINTS" id="PR02045">
    <property type="entry name" value="F138DOMAIN"/>
</dbReference>
<evidence type="ECO:0000313" key="2">
    <source>
        <dbReference type="Proteomes" id="UP000008225"/>
    </source>
</evidence>
<protein>
    <submittedName>
        <fullName evidence="1">Uncharacterized protein</fullName>
    </submittedName>
</protein>
<dbReference type="AlphaFoldDB" id="A0A8I3W904"/>